<sequence>MKKVMSGLMATAIAASFAIASAMPVAAAPAYYPKAPLADTAIQQVQYDNYWKKRRAMRVERSDSGSHFRTPRRGFYRDRGDVVYFNGHRGYRDYRPGYRRHNDFWFPAGAFIAGAIIGGAIANQPRPRYVQPSRYGNAHVQWCYDRYRSYRASDNTFQPYNGPRQQCYSPY</sequence>
<evidence type="ECO:0000256" key="4">
    <source>
        <dbReference type="ARBA" id="ARBA00022475"/>
    </source>
</evidence>
<evidence type="ECO:0000256" key="6">
    <source>
        <dbReference type="ARBA" id="ARBA00025321"/>
    </source>
</evidence>
<evidence type="ECO:0000256" key="2">
    <source>
        <dbReference type="ARBA" id="ARBA00010270"/>
    </source>
</evidence>
<comment type="similarity">
    <text evidence="2">Belongs to the BA14k family.</text>
</comment>
<protein>
    <recommendedName>
        <fullName evidence="3">Lectin-like protein BA14k</fullName>
    </recommendedName>
</protein>
<dbReference type="Proteomes" id="UP000536262">
    <property type="component" value="Unassembled WGS sequence"/>
</dbReference>
<dbReference type="GO" id="GO:0030246">
    <property type="term" value="F:carbohydrate binding"/>
    <property type="evidence" value="ECO:0007669"/>
    <property type="project" value="UniProtKB-KW"/>
</dbReference>
<dbReference type="RefSeq" id="WP_055976734.1">
    <property type="nucleotide sequence ID" value="NZ_BAABEG010000001.1"/>
</dbReference>
<evidence type="ECO:0000256" key="3">
    <source>
        <dbReference type="ARBA" id="ARBA00020552"/>
    </source>
</evidence>
<keyword evidence="10" id="KW-1185">Reference proteome</keyword>
<comment type="function">
    <text evidence="6">Has immunoglobulin-binding and hemagglutination properties, and can bind to mannose. Essential for virulence. May be involved in LPS biosynthesis or polysaccharide transport.</text>
</comment>
<keyword evidence="5" id="KW-0430">Lectin</keyword>
<name>A0A7X0F3K8_9HYPH</name>
<dbReference type="AlphaFoldDB" id="A0A7X0F3K8"/>
<keyword evidence="7" id="KW-1133">Transmembrane helix</keyword>
<gene>
    <name evidence="9" type="ORF">GGR00_000198</name>
</gene>
<comment type="caution">
    <text evidence="9">The sequence shown here is derived from an EMBL/GenBank/DDBJ whole genome shotgun (WGS) entry which is preliminary data.</text>
</comment>
<accession>A0A7X0F3K8</accession>
<proteinExistence type="inferred from homology"/>
<dbReference type="Pfam" id="PF07886">
    <property type="entry name" value="BA14K"/>
    <property type="match status" value="1"/>
</dbReference>
<organism evidence="9 10">
    <name type="scientific">Aminobacter aganoensis</name>
    <dbReference type="NCBI Taxonomy" id="83264"/>
    <lineage>
        <taxon>Bacteria</taxon>
        <taxon>Pseudomonadati</taxon>
        <taxon>Pseudomonadota</taxon>
        <taxon>Alphaproteobacteria</taxon>
        <taxon>Hyphomicrobiales</taxon>
        <taxon>Phyllobacteriaceae</taxon>
        <taxon>Aminobacter</taxon>
    </lineage>
</organism>
<feature type="transmembrane region" description="Helical" evidence="7">
    <location>
        <begin position="104"/>
        <end position="122"/>
    </location>
</feature>
<keyword evidence="7" id="KW-0812">Transmembrane</keyword>
<comment type="subcellular location">
    <subcellularLocation>
        <location evidence="1">Membrane</location>
        <topology evidence="1">Single-pass membrane protein</topology>
    </subcellularLocation>
</comment>
<keyword evidence="8" id="KW-0732">Signal</keyword>
<evidence type="ECO:0000313" key="9">
    <source>
        <dbReference type="EMBL" id="MBB6352446.1"/>
    </source>
</evidence>
<dbReference type="GO" id="GO:0016020">
    <property type="term" value="C:membrane"/>
    <property type="evidence" value="ECO:0007669"/>
    <property type="project" value="UniProtKB-SubCell"/>
</dbReference>
<keyword evidence="7" id="KW-0472">Membrane</keyword>
<evidence type="ECO:0000313" key="10">
    <source>
        <dbReference type="Proteomes" id="UP000536262"/>
    </source>
</evidence>
<feature type="signal peptide" evidence="8">
    <location>
        <begin position="1"/>
        <end position="27"/>
    </location>
</feature>
<dbReference type="InterPro" id="IPR012413">
    <property type="entry name" value="BA14K"/>
</dbReference>
<evidence type="ECO:0000256" key="1">
    <source>
        <dbReference type="ARBA" id="ARBA00004167"/>
    </source>
</evidence>
<evidence type="ECO:0000256" key="7">
    <source>
        <dbReference type="SAM" id="Phobius"/>
    </source>
</evidence>
<reference evidence="9 10" key="1">
    <citation type="submission" date="2020-08" db="EMBL/GenBank/DDBJ databases">
        <title>Genomic Encyclopedia of Type Strains, Phase IV (KMG-IV): sequencing the most valuable type-strain genomes for metagenomic binning, comparative biology and taxonomic classification.</title>
        <authorList>
            <person name="Goeker M."/>
        </authorList>
    </citation>
    <scope>NUCLEOTIDE SEQUENCE [LARGE SCALE GENOMIC DNA]</scope>
    <source>
        <strain evidence="9 10">DSM 7051</strain>
    </source>
</reference>
<evidence type="ECO:0000256" key="8">
    <source>
        <dbReference type="SAM" id="SignalP"/>
    </source>
</evidence>
<dbReference type="EMBL" id="JACHOU010000001">
    <property type="protein sequence ID" value="MBB6352446.1"/>
    <property type="molecule type" value="Genomic_DNA"/>
</dbReference>
<keyword evidence="4" id="KW-1003">Cell membrane</keyword>
<feature type="chain" id="PRO_5031263323" description="Lectin-like protein BA14k" evidence="8">
    <location>
        <begin position="28"/>
        <end position="171"/>
    </location>
</feature>
<evidence type="ECO:0000256" key="5">
    <source>
        <dbReference type="ARBA" id="ARBA00022734"/>
    </source>
</evidence>